<protein>
    <submittedName>
        <fullName evidence="1">Uncharacterized protein</fullName>
    </submittedName>
</protein>
<name>A0ACB9U3R8_9CETA</name>
<sequence>MTRGQSRFWNNGEDDGNEDDYSVGKKLMNTREKPALKLLHWFSGPLEDLTSSLSTDMSPKHIYGDILVWSYSLKTGVTLGKVNKIGLEMHPNKSKYSAVLSWLDSPLNTGIRFLDDCVLVDLVCFDPTSSRLSWFYLHSWICGICGNCFLSLAYCGLSLIVSDVMGMLTSCLVSQSFRKGSQAVLDPSAGPCIERILISEVIMLFDTFCYALGEIQEESDHRFFSLKFKSMCYERESKRYSECKYKTS</sequence>
<evidence type="ECO:0000313" key="2">
    <source>
        <dbReference type="Proteomes" id="UP001057279"/>
    </source>
</evidence>
<organism evidence="1 2">
    <name type="scientific">Ovis ammon polii x Ovis aries</name>
    <dbReference type="NCBI Taxonomy" id="2918886"/>
    <lineage>
        <taxon>Eukaryota</taxon>
        <taxon>Metazoa</taxon>
        <taxon>Chordata</taxon>
        <taxon>Craniata</taxon>
        <taxon>Vertebrata</taxon>
        <taxon>Euteleostomi</taxon>
        <taxon>Mammalia</taxon>
        <taxon>Eutheria</taxon>
        <taxon>Laurasiatheria</taxon>
        <taxon>Artiodactyla</taxon>
        <taxon>Ruminantia</taxon>
        <taxon>Pecora</taxon>
        <taxon>Bovidae</taxon>
        <taxon>Caprinae</taxon>
        <taxon>Ovis</taxon>
    </lineage>
</organism>
<accession>A0ACB9U3R8</accession>
<dbReference type="Proteomes" id="UP001057279">
    <property type="component" value="Linkage Group LG25"/>
</dbReference>
<comment type="caution">
    <text evidence="1">The sequence shown here is derived from an EMBL/GenBank/DDBJ whole genome shotgun (WGS) entry which is preliminary data.</text>
</comment>
<keyword evidence="2" id="KW-1185">Reference proteome</keyword>
<gene>
    <name evidence="1" type="ORF">MJG53_019048</name>
</gene>
<reference evidence="1" key="1">
    <citation type="submission" date="2022-03" db="EMBL/GenBank/DDBJ databases">
        <title>Genomic analyses of argali, domestic sheep and their hybrids provide insights into chromosomal evolution, heterosis and genetic basis of agronomic traits.</title>
        <authorList>
            <person name="Li M."/>
        </authorList>
    </citation>
    <scope>NUCLEOTIDE SEQUENCE</scope>
    <source>
        <strain evidence="1">F1 hybrid</strain>
    </source>
</reference>
<evidence type="ECO:0000313" key="1">
    <source>
        <dbReference type="EMBL" id="KAI4557094.1"/>
    </source>
</evidence>
<proteinExistence type="predicted"/>
<dbReference type="EMBL" id="CM043050">
    <property type="protein sequence ID" value="KAI4557094.1"/>
    <property type="molecule type" value="Genomic_DNA"/>
</dbReference>